<dbReference type="InParanoid" id="A2DY81"/>
<dbReference type="SMART" id="SM00220">
    <property type="entry name" value="S_TKc"/>
    <property type="match status" value="1"/>
</dbReference>
<accession>A2DY81</accession>
<dbReference type="PANTHER" id="PTHR44305">
    <property type="entry name" value="SI:DKEY-192D15.2-RELATED"/>
    <property type="match status" value="1"/>
</dbReference>
<dbReference type="Proteomes" id="UP000001542">
    <property type="component" value="Unassembled WGS sequence"/>
</dbReference>
<dbReference type="CDD" id="cd00180">
    <property type="entry name" value="PKc"/>
    <property type="match status" value="1"/>
</dbReference>
<dbReference type="VEuPathDB" id="TrichDB:TVAGG3_0645180"/>
<feature type="coiled-coil region" evidence="1">
    <location>
        <begin position="204"/>
        <end position="245"/>
    </location>
</feature>
<evidence type="ECO:0000313" key="5">
    <source>
        <dbReference type="Proteomes" id="UP000001542"/>
    </source>
</evidence>
<sequence>MHQIKQTQLGINKYQESTKNIIKEIKNTNIKSKLEILIEYTDIYKEYSHKYILSHQLINEVAQLNFILDKSIQVEKETPPPEPVPIPENPPPQNLQPKIRLQNFPKRSGSVNKTYVNQLHSAYICRRKFVSQEVKIVKQLESQNMMPPNPRSSLPSLKGNRIDTDPQMTLETLFGPENSRILKNYTKLIQRFNTTEPTKLHNMFDGIRRNNAQLERRLNLVQHECKKLKNKIEASTLQLKGEEEVYKAILSKINSMNSKFNINATGTPYMKALQLKDFCKELVKERRQKKMAESRNTKKKIKYSNLVKIQRTNQDKPKVNPESEVPAIALGPEISADYQPGTRITRRAYEDMKIKSYLNENDINMFGEALGWALTERFASTFVVFPHVHYKEDVFEITRPARLSLKPSELEIPKIILTNLTQIYKENSSNLHLSVFSEEEINSIASEFLVFISMRDQLMMHFERYFDEKLFSEFFNNLLTENQTAACYFARDFANKMYLKNSVPMLLGKLIPYFVKIDNQEQLLPFFAAFDSFLRISANPLFHNQISILVTEKTTKFVDELIDRPMTNFVRSALTIMLSFGVNFPEPFAQHSTLRSVAYSTAQNFIEQCKDYKTCIQTGVSFISTVLNNLDVESVQWHLCYFIHILIHELTKQVLRISIISCILEVITSIIANRSQLINEQLASLHFLDFVMKNIGLEELIDDKLGSHQGPRPIAQVFKKGTQMIFPLTKKLSQQDMNKMLPLLNLENPKPQIALNKAQKPYKKSESISMRDYNDLRESMPIYFDTEIHVKFIQLIFAFLIDHQIHNFDNVFVDPFPQVNRKPNVLFTLMRHMEMKQNEEITPMLKEAYSPEIPKLSSNFLKKTFSDKGGVAKNLSLNSAGNITLPSFISNSIDDDLLMNYSDHHFPTEDEEKNDKNISKIDEMEQFNNYLRLLRLLVPEMFNPEDYKNGQHIASGAFGAVMAVMVNDVKVAVKILQKSRDTFDNPKLVDVFGEISILELCKGDRRVTQLLNYGCTSDSYYIVMEFYPMTLKTWRKSFQSNPPLPTIIRLFKEFLNAATVLLDNRINHFDIKCDNVVLDKNGYPALADFGESICYKNEASSYTQLNRGTEWIKSPEMLSIAINASVNNPTFDRRKQVGAGPASDVWSIGCLFYELLTGEFLFVDTDWSRFFTRVTDPKEALITPQCMKKLPKDMRFSGFIEFVLQRSVSRRPSLTQVIAKFDEYFPDAMEGPLPHIEYNDKVENKINEEDSILDSIIEDEDIGEEEDSKSED</sequence>
<dbReference type="Gene3D" id="1.10.510.10">
    <property type="entry name" value="Transferase(Phosphotransferase) domain 1"/>
    <property type="match status" value="1"/>
</dbReference>
<keyword evidence="4" id="KW-0418">Kinase</keyword>
<dbReference type="InterPro" id="IPR011009">
    <property type="entry name" value="Kinase-like_dom_sf"/>
</dbReference>
<dbReference type="GO" id="GO:0004674">
    <property type="term" value="F:protein serine/threonine kinase activity"/>
    <property type="evidence" value="ECO:0000318"/>
    <property type="project" value="GO_Central"/>
</dbReference>
<dbReference type="GO" id="GO:0005634">
    <property type="term" value="C:nucleus"/>
    <property type="evidence" value="ECO:0000318"/>
    <property type="project" value="GO_Central"/>
</dbReference>
<dbReference type="InterPro" id="IPR000719">
    <property type="entry name" value="Prot_kinase_dom"/>
</dbReference>
<evidence type="ECO:0000256" key="2">
    <source>
        <dbReference type="SAM" id="MobiDB-lite"/>
    </source>
</evidence>
<dbReference type="STRING" id="5722.A2DY81"/>
<proteinExistence type="predicted"/>
<evidence type="ECO:0000256" key="1">
    <source>
        <dbReference type="SAM" id="Coils"/>
    </source>
</evidence>
<protein>
    <submittedName>
        <fullName evidence="4">CAMK family protein kinase</fullName>
    </submittedName>
</protein>
<keyword evidence="1" id="KW-0175">Coiled coil</keyword>
<dbReference type="PROSITE" id="PS50011">
    <property type="entry name" value="PROTEIN_KINASE_DOM"/>
    <property type="match status" value="1"/>
</dbReference>
<dbReference type="InterPro" id="IPR008271">
    <property type="entry name" value="Ser/Thr_kinase_AS"/>
</dbReference>
<reference evidence="4" key="2">
    <citation type="journal article" date="2007" name="Science">
        <title>Draft genome sequence of the sexually transmitted pathogen Trichomonas vaginalis.</title>
        <authorList>
            <person name="Carlton J.M."/>
            <person name="Hirt R.P."/>
            <person name="Silva J.C."/>
            <person name="Delcher A.L."/>
            <person name="Schatz M."/>
            <person name="Zhao Q."/>
            <person name="Wortman J.R."/>
            <person name="Bidwell S.L."/>
            <person name="Alsmark U.C.M."/>
            <person name="Besteiro S."/>
            <person name="Sicheritz-Ponten T."/>
            <person name="Noel C.J."/>
            <person name="Dacks J.B."/>
            <person name="Foster P.G."/>
            <person name="Simillion C."/>
            <person name="Van de Peer Y."/>
            <person name="Miranda-Saavedra D."/>
            <person name="Barton G.J."/>
            <person name="Westrop G.D."/>
            <person name="Mueller S."/>
            <person name="Dessi D."/>
            <person name="Fiori P.L."/>
            <person name="Ren Q."/>
            <person name="Paulsen I."/>
            <person name="Zhang H."/>
            <person name="Bastida-Corcuera F.D."/>
            <person name="Simoes-Barbosa A."/>
            <person name="Brown M.T."/>
            <person name="Hayes R.D."/>
            <person name="Mukherjee M."/>
            <person name="Okumura C.Y."/>
            <person name="Schneider R."/>
            <person name="Smith A.J."/>
            <person name="Vanacova S."/>
            <person name="Villalvazo M."/>
            <person name="Haas B.J."/>
            <person name="Pertea M."/>
            <person name="Feldblyum T.V."/>
            <person name="Utterback T.R."/>
            <person name="Shu C.L."/>
            <person name="Osoegawa K."/>
            <person name="de Jong P.J."/>
            <person name="Hrdy I."/>
            <person name="Horvathova L."/>
            <person name="Zubacova Z."/>
            <person name="Dolezal P."/>
            <person name="Malik S.B."/>
            <person name="Logsdon J.M. Jr."/>
            <person name="Henze K."/>
            <person name="Gupta A."/>
            <person name="Wang C.C."/>
            <person name="Dunne R.L."/>
            <person name="Upcroft J.A."/>
            <person name="Upcroft P."/>
            <person name="White O."/>
            <person name="Salzberg S.L."/>
            <person name="Tang P."/>
            <person name="Chiu C.-H."/>
            <person name="Lee Y.-S."/>
            <person name="Embley T.M."/>
            <person name="Coombs G.H."/>
            <person name="Mottram J.C."/>
            <person name="Tachezy J."/>
            <person name="Fraser-Liggett C.M."/>
            <person name="Johnson P.J."/>
        </authorList>
    </citation>
    <scope>NUCLEOTIDE SEQUENCE [LARGE SCALE GENOMIC DNA]</scope>
    <source>
        <strain evidence="4">G3</strain>
    </source>
</reference>
<evidence type="ECO:0000259" key="3">
    <source>
        <dbReference type="PROSITE" id="PS50011"/>
    </source>
</evidence>
<dbReference type="VEuPathDB" id="TrichDB:TVAG_461070"/>
<reference evidence="4" key="1">
    <citation type="submission" date="2006-10" db="EMBL/GenBank/DDBJ databases">
        <authorList>
            <person name="Amadeo P."/>
            <person name="Zhao Q."/>
            <person name="Wortman J."/>
            <person name="Fraser-Liggett C."/>
            <person name="Carlton J."/>
        </authorList>
    </citation>
    <scope>NUCLEOTIDE SEQUENCE</scope>
    <source>
        <strain evidence="4">G3</strain>
    </source>
</reference>
<gene>
    <name evidence="4" type="ORF">TVAG_461070</name>
</gene>
<dbReference type="GO" id="GO:0005524">
    <property type="term" value="F:ATP binding"/>
    <property type="evidence" value="ECO:0007669"/>
    <property type="project" value="InterPro"/>
</dbReference>
<dbReference type="RefSeq" id="XP_001326913.1">
    <property type="nucleotide sequence ID" value="XM_001326878.1"/>
</dbReference>
<dbReference type="eggNOG" id="KOG0612">
    <property type="taxonomic scope" value="Eukaryota"/>
</dbReference>
<dbReference type="AlphaFoldDB" id="A2DY81"/>
<feature type="region of interest" description="Disordered" evidence="2">
    <location>
        <begin position="1253"/>
        <end position="1272"/>
    </location>
</feature>
<keyword evidence="5" id="KW-1185">Reference proteome</keyword>
<dbReference type="EMBL" id="DS113267">
    <property type="protein sequence ID" value="EAY14690.1"/>
    <property type="molecule type" value="Genomic_DNA"/>
</dbReference>
<dbReference type="PANTHER" id="PTHR44305:SF25">
    <property type="entry name" value="CHROMOSOME UNDETERMINED SCAFFOLD_9, WHOLE GENOME SHOTGUN SEQUENCE"/>
    <property type="match status" value="1"/>
</dbReference>
<name>A2DY81_TRIV3</name>
<feature type="domain" description="Protein kinase" evidence="3">
    <location>
        <begin position="947"/>
        <end position="1225"/>
    </location>
</feature>
<dbReference type="SUPFAM" id="SSF56112">
    <property type="entry name" value="Protein kinase-like (PK-like)"/>
    <property type="match status" value="1"/>
</dbReference>
<dbReference type="PROSITE" id="PS00108">
    <property type="entry name" value="PROTEIN_KINASE_ST"/>
    <property type="match status" value="1"/>
</dbReference>
<dbReference type="KEGG" id="tva:4772683"/>
<keyword evidence="4" id="KW-0808">Transferase</keyword>
<evidence type="ECO:0000313" key="4">
    <source>
        <dbReference type="EMBL" id="EAY14690.1"/>
    </source>
</evidence>
<dbReference type="Pfam" id="PF00069">
    <property type="entry name" value="Pkinase"/>
    <property type="match status" value="1"/>
</dbReference>
<dbReference type="OrthoDB" id="441293at2759"/>
<dbReference type="InterPro" id="IPR053083">
    <property type="entry name" value="TF_kinase-domain_protein"/>
</dbReference>
<organism evidence="4 5">
    <name type="scientific">Trichomonas vaginalis (strain ATCC PRA-98 / G3)</name>
    <dbReference type="NCBI Taxonomy" id="412133"/>
    <lineage>
        <taxon>Eukaryota</taxon>
        <taxon>Metamonada</taxon>
        <taxon>Parabasalia</taxon>
        <taxon>Trichomonadida</taxon>
        <taxon>Trichomonadidae</taxon>
        <taxon>Trichomonas</taxon>
    </lineage>
</organism>
<dbReference type="SMR" id="A2DY81"/>